<evidence type="ECO:0000313" key="3">
    <source>
        <dbReference type="Proteomes" id="UP000184073"/>
    </source>
</evidence>
<reference evidence="3" key="1">
    <citation type="journal article" date="2017" name="Genome Biol.">
        <title>Comparative genomics reveals high biological diversity and specific adaptations in the industrially and medically important fungal genus Aspergillus.</title>
        <authorList>
            <person name="de Vries R.P."/>
            <person name="Riley R."/>
            <person name="Wiebenga A."/>
            <person name="Aguilar-Osorio G."/>
            <person name="Amillis S."/>
            <person name="Uchima C.A."/>
            <person name="Anderluh G."/>
            <person name="Asadollahi M."/>
            <person name="Askin M."/>
            <person name="Barry K."/>
            <person name="Battaglia E."/>
            <person name="Bayram O."/>
            <person name="Benocci T."/>
            <person name="Braus-Stromeyer S.A."/>
            <person name="Caldana C."/>
            <person name="Canovas D."/>
            <person name="Cerqueira G.C."/>
            <person name="Chen F."/>
            <person name="Chen W."/>
            <person name="Choi C."/>
            <person name="Clum A."/>
            <person name="Dos Santos R.A."/>
            <person name="Damasio A.R."/>
            <person name="Diallinas G."/>
            <person name="Emri T."/>
            <person name="Fekete E."/>
            <person name="Flipphi M."/>
            <person name="Freyberg S."/>
            <person name="Gallo A."/>
            <person name="Gournas C."/>
            <person name="Habgood R."/>
            <person name="Hainaut M."/>
            <person name="Harispe M.L."/>
            <person name="Henrissat B."/>
            <person name="Hilden K.S."/>
            <person name="Hope R."/>
            <person name="Hossain A."/>
            <person name="Karabika E."/>
            <person name="Karaffa L."/>
            <person name="Karanyi Z."/>
            <person name="Krasevec N."/>
            <person name="Kuo A."/>
            <person name="Kusch H."/>
            <person name="LaButti K."/>
            <person name="Lagendijk E.L."/>
            <person name="Lapidus A."/>
            <person name="Levasseur A."/>
            <person name="Lindquist E."/>
            <person name="Lipzen A."/>
            <person name="Logrieco A.F."/>
            <person name="MacCabe A."/>
            <person name="Maekelae M.R."/>
            <person name="Malavazi I."/>
            <person name="Melin P."/>
            <person name="Meyer V."/>
            <person name="Mielnichuk N."/>
            <person name="Miskei M."/>
            <person name="Molnar A.P."/>
            <person name="Mule G."/>
            <person name="Ngan C.Y."/>
            <person name="Orejas M."/>
            <person name="Orosz E."/>
            <person name="Ouedraogo J.P."/>
            <person name="Overkamp K.M."/>
            <person name="Park H.-S."/>
            <person name="Perrone G."/>
            <person name="Piumi F."/>
            <person name="Punt P.J."/>
            <person name="Ram A.F."/>
            <person name="Ramon A."/>
            <person name="Rauscher S."/>
            <person name="Record E."/>
            <person name="Riano-Pachon D.M."/>
            <person name="Robert V."/>
            <person name="Roehrig J."/>
            <person name="Ruller R."/>
            <person name="Salamov A."/>
            <person name="Salih N.S."/>
            <person name="Samson R.A."/>
            <person name="Sandor E."/>
            <person name="Sanguinetti M."/>
            <person name="Schuetze T."/>
            <person name="Sepcic K."/>
            <person name="Shelest E."/>
            <person name="Sherlock G."/>
            <person name="Sophianopoulou V."/>
            <person name="Squina F.M."/>
            <person name="Sun H."/>
            <person name="Susca A."/>
            <person name="Todd R.B."/>
            <person name="Tsang A."/>
            <person name="Unkles S.E."/>
            <person name="van de Wiele N."/>
            <person name="van Rossen-Uffink D."/>
            <person name="Oliveira J.V."/>
            <person name="Vesth T.C."/>
            <person name="Visser J."/>
            <person name="Yu J.-H."/>
            <person name="Zhou M."/>
            <person name="Andersen M.R."/>
            <person name="Archer D.B."/>
            <person name="Baker S.E."/>
            <person name="Benoit I."/>
            <person name="Brakhage A.A."/>
            <person name="Braus G.H."/>
            <person name="Fischer R."/>
            <person name="Frisvad J.C."/>
            <person name="Goldman G.H."/>
            <person name="Houbraken J."/>
            <person name="Oakley B."/>
            <person name="Pocsi I."/>
            <person name="Scazzocchio C."/>
            <person name="Seiboth B."/>
            <person name="vanKuyk P.A."/>
            <person name="Wortman J."/>
            <person name="Dyer P.S."/>
            <person name="Grigoriev I.V."/>
        </authorList>
    </citation>
    <scope>NUCLEOTIDE SEQUENCE [LARGE SCALE GENOMIC DNA]</scope>
    <source>
        <strain evidence="3">CBS 583.65</strain>
    </source>
</reference>
<keyword evidence="3" id="KW-1185">Reference proteome</keyword>
<dbReference type="RefSeq" id="XP_040670433.1">
    <property type="nucleotide sequence ID" value="XM_040813004.1"/>
</dbReference>
<sequence>MSDAMQVLVCLLCVCSPNVLIIGERRRREGQTQVDRAVRNVERRKLQTDESSP</sequence>
<name>A0A1L9PT31_ASPVE</name>
<evidence type="ECO:0000313" key="2">
    <source>
        <dbReference type="EMBL" id="OJJ04671.1"/>
    </source>
</evidence>
<protein>
    <submittedName>
        <fullName evidence="2">Uncharacterized protein</fullName>
    </submittedName>
</protein>
<proteinExistence type="predicted"/>
<keyword evidence="1" id="KW-0812">Transmembrane</keyword>
<accession>A0A1L9PT31</accession>
<dbReference type="GeneID" id="63728515"/>
<evidence type="ECO:0000256" key="1">
    <source>
        <dbReference type="SAM" id="Phobius"/>
    </source>
</evidence>
<keyword evidence="1" id="KW-1133">Transmembrane helix</keyword>
<gene>
    <name evidence="2" type="ORF">ASPVEDRAFT_44211</name>
</gene>
<dbReference type="VEuPathDB" id="FungiDB:ASPVEDRAFT_44211"/>
<feature type="transmembrane region" description="Helical" evidence="1">
    <location>
        <begin position="6"/>
        <end position="23"/>
    </location>
</feature>
<dbReference type="EMBL" id="KV878132">
    <property type="protein sequence ID" value="OJJ04671.1"/>
    <property type="molecule type" value="Genomic_DNA"/>
</dbReference>
<dbReference type="Proteomes" id="UP000184073">
    <property type="component" value="Unassembled WGS sequence"/>
</dbReference>
<dbReference type="AlphaFoldDB" id="A0A1L9PT31"/>
<keyword evidence="1" id="KW-0472">Membrane</keyword>
<organism evidence="2 3">
    <name type="scientific">Aspergillus versicolor CBS 583.65</name>
    <dbReference type="NCBI Taxonomy" id="1036611"/>
    <lineage>
        <taxon>Eukaryota</taxon>
        <taxon>Fungi</taxon>
        <taxon>Dikarya</taxon>
        <taxon>Ascomycota</taxon>
        <taxon>Pezizomycotina</taxon>
        <taxon>Eurotiomycetes</taxon>
        <taxon>Eurotiomycetidae</taxon>
        <taxon>Eurotiales</taxon>
        <taxon>Aspergillaceae</taxon>
        <taxon>Aspergillus</taxon>
        <taxon>Aspergillus subgen. Nidulantes</taxon>
    </lineage>
</organism>